<accession>A0A292PX10</accession>
<evidence type="ECO:0000256" key="1">
    <source>
        <dbReference type="SAM" id="SignalP"/>
    </source>
</evidence>
<name>A0A292PX10_9PEZI</name>
<dbReference type="Proteomes" id="UP001412239">
    <property type="component" value="Unassembled WGS sequence"/>
</dbReference>
<dbReference type="EMBL" id="LN891033">
    <property type="protein sequence ID" value="CUS11033.1"/>
    <property type="molecule type" value="Genomic_DNA"/>
</dbReference>
<gene>
    <name evidence="2" type="ORF">GSTUAT00004900001</name>
</gene>
<protein>
    <recommendedName>
        <fullName evidence="4">Chitin-binding type-1 domain-containing protein</fullName>
    </recommendedName>
</protein>
<feature type="chain" id="PRO_5012539005" description="Chitin-binding type-1 domain-containing protein" evidence="1">
    <location>
        <begin position="18"/>
        <end position="104"/>
    </location>
</feature>
<reference evidence="2" key="1">
    <citation type="submission" date="2015-10" db="EMBL/GenBank/DDBJ databases">
        <authorList>
            <person name="Regsiter A."/>
            <person name="william w."/>
        </authorList>
    </citation>
    <scope>NUCLEOTIDE SEQUENCE</scope>
    <source>
        <strain evidence="2">Montdore</strain>
    </source>
</reference>
<evidence type="ECO:0000313" key="3">
    <source>
        <dbReference type="Proteomes" id="UP001412239"/>
    </source>
</evidence>
<evidence type="ECO:0000313" key="2">
    <source>
        <dbReference type="EMBL" id="CUS11033.1"/>
    </source>
</evidence>
<evidence type="ECO:0008006" key="4">
    <source>
        <dbReference type="Google" id="ProtNLM"/>
    </source>
</evidence>
<feature type="signal peptide" evidence="1">
    <location>
        <begin position="1"/>
        <end position="17"/>
    </location>
</feature>
<dbReference type="AlphaFoldDB" id="A0A292PX10"/>
<organism evidence="2 3">
    <name type="scientific">Tuber aestivum</name>
    <name type="common">summer truffle</name>
    <dbReference type="NCBI Taxonomy" id="59557"/>
    <lineage>
        <taxon>Eukaryota</taxon>
        <taxon>Fungi</taxon>
        <taxon>Dikarya</taxon>
        <taxon>Ascomycota</taxon>
        <taxon>Pezizomycotina</taxon>
        <taxon>Pezizomycetes</taxon>
        <taxon>Pezizales</taxon>
        <taxon>Tuberaceae</taxon>
        <taxon>Tuber</taxon>
    </lineage>
</organism>
<proteinExistence type="predicted"/>
<feature type="non-terminal residue" evidence="2">
    <location>
        <position position="1"/>
    </location>
</feature>
<keyword evidence="3" id="KW-1185">Reference proteome</keyword>
<keyword evidence="1" id="KW-0732">Signal</keyword>
<sequence>LPFLALFLTLTRTAALADPLAETDTSDLSKRACVANGCGCGGGKYEVGEYCGYCITLISGARGELCEGHLYHCDTGGKCCDYGTDSSCSNHNGPYLGEGARRLI</sequence>